<dbReference type="KEGG" id="caua:113091632"/>
<evidence type="ECO:0000256" key="13">
    <source>
        <dbReference type="SAM" id="MobiDB-lite"/>
    </source>
</evidence>
<dbReference type="PANTHER" id="PTHR21625">
    <property type="entry name" value="NYD-SP28 PROTEIN"/>
    <property type="match status" value="1"/>
</dbReference>
<dbReference type="GO" id="GO:0003352">
    <property type="term" value="P:regulation of cilium movement"/>
    <property type="evidence" value="ECO:0007669"/>
    <property type="project" value="TreeGrafter"/>
</dbReference>
<evidence type="ECO:0000256" key="5">
    <source>
        <dbReference type="ARBA" id="ARBA00023069"/>
    </source>
</evidence>
<evidence type="ECO:0000256" key="12">
    <source>
        <dbReference type="ARBA" id="ARBA00045865"/>
    </source>
</evidence>
<organism evidence="15 16">
    <name type="scientific">Carassius auratus</name>
    <name type="common">Goldfish</name>
    <dbReference type="NCBI Taxonomy" id="7957"/>
    <lineage>
        <taxon>Eukaryota</taxon>
        <taxon>Metazoa</taxon>
        <taxon>Chordata</taxon>
        <taxon>Craniata</taxon>
        <taxon>Vertebrata</taxon>
        <taxon>Euteleostomi</taxon>
        <taxon>Actinopterygii</taxon>
        <taxon>Neopterygii</taxon>
        <taxon>Teleostei</taxon>
        <taxon>Ostariophysi</taxon>
        <taxon>Cypriniformes</taxon>
        <taxon>Cyprinidae</taxon>
        <taxon>Cyprininae</taxon>
        <taxon>Carassius</taxon>
    </lineage>
</organism>
<evidence type="ECO:0000313" key="15">
    <source>
        <dbReference type="Proteomes" id="UP000515129"/>
    </source>
</evidence>
<keyword evidence="3" id="KW-0282">Flagellum</keyword>
<dbReference type="AlphaFoldDB" id="A0A6P6NX13"/>
<dbReference type="RefSeq" id="XP_026112999.1">
    <property type="nucleotide sequence ID" value="XM_026257214.1"/>
</dbReference>
<dbReference type="InterPro" id="IPR039505">
    <property type="entry name" value="DRC1/2_N"/>
</dbReference>
<dbReference type="PANTHER" id="PTHR21625:SF0">
    <property type="entry name" value="DYNEIN REGULATORY COMPLEX SUBUNIT 2"/>
    <property type="match status" value="1"/>
</dbReference>
<comment type="subcellular location">
    <subcellularLocation>
        <location evidence="1">Cytoplasm</location>
        <location evidence="1">Cytoskeleton</location>
        <location evidence="1">Flagellum axoneme</location>
    </subcellularLocation>
    <subcellularLocation>
        <location evidence="8">Cytoplasm</location>
        <location evidence="8">Cytoskeleton</location>
        <location evidence="8">Flagellum basal body</location>
    </subcellularLocation>
</comment>
<comment type="similarity">
    <text evidence="9">Belongs to the DRC2 family.</text>
</comment>
<evidence type="ECO:0000256" key="2">
    <source>
        <dbReference type="ARBA" id="ARBA00022490"/>
    </source>
</evidence>
<proteinExistence type="inferred from homology"/>
<evidence type="ECO:0000256" key="9">
    <source>
        <dbReference type="ARBA" id="ARBA00038424"/>
    </source>
</evidence>
<dbReference type="GO" id="GO:0005858">
    <property type="term" value="C:axonemal dynein complex"/>
    <property type="evidence" value="ECO:0007669"/>
    <property type="project" value="InterPro"/>
</dbReference>
<evidence type="ECO:0000256" key="10">
    <source>
        <dbReference type="ARBA" id="ARBA00040899"/>
    </source>
</evidence>
<dbReference type="Pfam" id="PF14772">
    <property type="entry name" value="NYD-SP28"/>
    <property type="match status" value="1"/>
</dbReference>
<evidence type="ECO:0000313" key="16">
    <source>
        <dbReference type="RefSeq" id="XP_026112999.1"/>
    </source>
</evidence>
<keyword evidence="5" id="KW-0969">Cilium</keyword>
<protein>
    <recommendedName>
        <fullName evidence="10">Dynein regulatory complex subunit 2</fullName>
    </recommendedName>
    <alternativeName>
        <fullName evidence="11">Coiled-coil domain-containing protein 65</fullName>
    </alternativeName>
</protein>
<keyword evidence="7" id="KW-0966">Cell projection</keyword>
<dbReference type="Proteomes" id="UP000515129">
    <property type="component" value="Chromosome 6"/>
</dbReference>
<gene>
    <name evidence="16" type="primary">drc2</name>
</gene>
<evidence type="ECO:0000256" key="4">
    <source>
        <dbReference type="ARBA" id="ARBA00023054"/>
    </source>
</evidence>
<dbReference type="OrthoDB" id="7760980at2759"/>
<keyword evidence="6" id="KW-0206">Cytoskeleton</keyword>
<feature type="domain" description="Dynein regulatory complex protein 1/2 N-terminal" evidence="14">
    <location>
        <begin position="70"/>
        <end position="170"/>
    </location>
</feature>
<dbReference type="GO" id="GO:0060285">
    <property type="term" value="P:cilium-dependent cell motility"/>
    <property type="evidence" value="ECO:0007669"/>
    <property type="project" value="TreeGrafter"/>
</dbReference>
<reference evidence="16" key="1">
    <citation type="submission" date="2025-08" db="UniProtKB">
        <authorList>
            <consortium name="RefSeq"/>
        </authorList>
    </citation>
    <scope>IDENTIFICATION</scope>
    <source>
        <strain evidence="16">Wakin</strain>
        <tissue evidence="16">Muscle</tissue>
    </source>
</reference>
<evidence type="ECO:0000256" key="8">
    <source>
        <dbReference type="ARBA" id="ARBA00037841"/>
    </source>
</evidence>
<keyword evidence="15" id="KW-1185">Reference proteome</keyword>
<evidence type="ECO:0000256" key="7">
    <source>
        <dbReference type="ARBA" id="ARBA00023273"/>
    </source>
</evidence>
<evidence type="ECO:0000259" key="14">
    <source>
        <dbReference type="Pfam" id="PF14772"/>
    </source>
</evidence>
<accession>A0A6P6NX13</accession>
<evidence type="ECO:0000256" key="6">
    <source>
        <dbReference type="ARBA" id="ARBA00023212"/>
    </source>
</evidence>
<evidence type="ECO:0000256" key="11">
    <source>
        <dbReference type="ARBA" id="ARBA00041517"/>
    </source>
</evidence>
<sequence length="535" mass="62695">MHALYWIDYGSAVSLAQKPSFWLLGNSQQSEQVRVDVEGNTASMPKKAGKKGGGKLVGMTEEEKLLYMQQKAQAEDETAKRKEDMLTHFLKDKLQKEERNSVLNLHKLRQLWRSVLTQTKTAELRNDMSVLSQNFERVLDYKDNIIKSLVVDLSEREQQSELARSSHLQNLDYLLEIHRSRLAELQLNFTTNLEELGSEYNTEREQIVSEHQQESMYLEKVMFSMEKHYADLDNEARRDYESTRNQIKKQNKEDKQSVKDQMEGVVEKLWRELQQVLHHYNETTKDRFIATESLQIKDGQSAKEIDTHKKHIQKLQESIFALRCQLSSSQSGVTAQQLHSGREELAQKVQHFRVHLAEGQAIRRKQLTKLTIQSSDATKKLQEIVAMGERLIRLSEMCSKMETEYEKVLPFYTSSLSEEELKKERANAMEPPTEKLAQLTLDYLPLEKFWQRYNKVQLEHLCLKREKTLLLQENERLRLYLKQYLDEVSVSDESFRQQKLLVVLSPSLQDTAATERRDQKRYVVQEAANIVHKQF</sequence>
<dbReference type="InterPro" id="IPR039750">
    <property type="entry name" value="DRC1/DRC2"/>
</dbReference>
<keyword evidence="2" id="KW-0963">Cytoplasm</keyword>
<feature type="region of interest" description="Disordered" evidence="13">
    <location>
        <begin position="237"/>
        <end position="258"/>
    </location>
</feature>
<comment type="function">
    <text evidence="12">Component of the nexin-dynein regulatory complex (N-DRC), a key regulator of ciliary/flagellar motility which maintains the alignment and integrity of the distal axoneme and regulates microtubule sliding in motile axonemes. Plays a critical role in the assembly of N-DRC and also stabilizes the assembly of multiple inner dynein arms and radial spokes. Coassembles with DRC1 to form a central scaffold needed for assembly of the N-DRC and its attachment to the outer doublet microtubules.</text>
</comment>
<evidence type="ECO:0000256" key="3">
    <source>
        <dbReference type="ARBA" id="ARBA00022846"/>
    </source>
</evidence>
<evidence type="ECO:0000256" key="1">
    <source>
        <dbReference type="ARBA" id="ARBA00004611"/>
    </source>
</evidence>
<dbReference type="GO" id="GO:0070286">
    <property type="term" value="P:axonemal dynein complex assembly"/>
    <property type="evidence" value="ECO:0007669"/>
    <property type="project" value="InterPro"/>
</dbReference>
<name>A0A6P6NX13_CARAU</name>
<dbReference type="CTD" id="85478"/>
<keyword evidence="4" id="KW-0175">Coiled coil</keyword>